<evidence type="ECO:0000313" key="4">
    <source>
        <dbReference type="EMBL" id="CCK70266.1"/>
    </source>
</evidence>
<dbReference type="InterPro" id="IPR000504">
    <property type="entry name" value="RRM_dom"/>
</dbReference>
<dbReference type="InterPro" id="IPR012677">
    <property type="entry name" value="Nucleotide-bd_a/b_plait_sf"/>
</dbReference>
<dbReference type="RefSeq" id="XP_022464512.1">
    <property type="nucleotide sequence ID" value="XM_022607969.1"/>
</dbReference>
<dbReference type="SUPFAM" id="SSF54928">
    <property type="entry name" value="RNA-binding domain, RBD"/>
    <property type="match status" value="1"/>
</dbReference>
<gene>
    <name evidence="4" type="primary">KNAG0D05280</name>
    <name evidence="4" type="ordered locus">KNAG_0D05280</name>
</gene>
<feature type="domain" description="RRM" evidence="3">
    <location>
        <begin position="127"/>
        <end position="209"/>
    </location>
</feature>
<evidence type="ECO:0000313" key="5">
    <source>
        <dbReference type="Proteomes" id="UP000006310"/>
    </source>
</evidence>
<accession>J7S7D7</accession>
<dbReference type="STRING" id="1071383.J7S7D7"/>
<name>J7S7D7_HUIN7</name>
<dbReference type="GO" id="GO:0034057">
    <property type="term" value="F:RNA strand-exchange activity"/>
    <property type="evidence" value="ECO:0007669"/>
    <property type="project" value="EnsemblFungi"/>
</dbReference>
<dbReference type="OrthoDB" id="48651at2759"/>
<feature type="compositionally biased region" description="Basic and acidic residues" evidence="2">
    <location>
        <begin position="317"/>
        <end position="328"/>
    </location>
</feature>
<dbReference type="GO" id="GO:0001731">
    <property type="term" value="P:formation of translation preinitiation complex"/>
    <property type="evidence" value="ECO:0007669"/>
    <property type="project" value="EnsemblFungi"/>
</dbReference>
<dbReference type="InterPro" id="IPR035979">
    <property type="entry name" value="RBD_domain_sf"/>
</dbReference>
<feature type="compositionally biased region" description="Acidic residues" evidence="2">
    <location>
        <begin position="467"/>
        <end position="478"/>
    </location>
</feature>
<dbReference type="GeneID" id="34525955"/>
<keyword evidence="1" id="KW-0694">RNA-binding</keyword>
<sequence>MAPPKKTVKMDLNSFLNDDTFDSSWTEEDVDLNKINIPIERTTPANAIPLEEIKAAAGGRGGFGRGDRGFGGGDRGFGYGGGSGGASRLDPALQGGEKTGGFGSFGGGAGGSRGPREEYPVPNHPPYRAIINNIPWDISPEGVKAWVEDGLGKQGAVDDIDLPTAMDDPSRLKGMAFVGFKEREDLVTALTFNATKLNERTVYVAVAAPKRGGFGFGGADVDWSGARGSQFQGSGGGDEVDIDWGAARGSNFKASRPMRDEANLNWDAVRGSNFKESRAPREEANLDWNAVRGSNFKESRPPREEANLDWNAVRGSNFKESRPPREEANLDWNAVRGSNFKESRPPREEANLNWGAARGSQFTGSQRERQRQPARDEPQLDWGAAKGAHFGKKTQGKRAFPGKQAEKPATSTEEKTKIQKSAYEVLRSEDDDDEDDEESKQETSEKKDEGNVDELAQKTASLSVTEGDNDEWEVVGKK</sequence>
<dbReference type="Gene3D" id="3.30.70.330">
    <property type="match status" value="1"/>
</dbReference>
<dbReference type="GO" id="GO:0033592">
    <property type="term" value="F:RNA strand annealing activity"/>
    <property type="evidence" value="ECO:0007669"/>
    <property type="project" value="EnsemblFungi"/>
</dbReference>
<feature type="compositionally biased region" description="Basic and acidic residues" evidence="2">
    <location>
        <begin position="440"/>
        <end position="450"/>
    </location>
</feature>
<dbReference type="GO" id="GO:0043024">
    <property type="term" value="F:ribosomal small subunit binding"/>
    <property type="evidence" value="ECO:0007669"/>
    <property type="project" value="EnsemblFungi"/>
</dbReference>
<feature type="region of interest" description="Disordered" evidence="2">
    <location>
        <begin position="315"/>
        <end position="478"/>
    </location>
</feature>
<dbReference type="SMART" id="SM00360">
    <property type="entry name" value="RRM"/>
    <property type="match status" value="1"/>
</dbReference>
<dbReference type="GO" id="GO:0097010">
    <property type="term" value="P:eukaryotic translation initiation factor 4F complex assembly"/>
    <property type="evidence" value="ECO:0007669"/>
    <property type="project" value="EnsemblFungi"/>
</dbReference>
<reference evidence="4 5" key="1">
    <citation type="journal article" date="2011" name="Proc. Natl. Acad. Sci. U.S.A.">
        <title>Evolutionary erosion of yeast sex chromosomes by mating-type switching accidents.</title>
        <authorList>
            <person name="Gordon J.L."/>
            <person name="Armisen D."/>
            <person name="Proux-Wera E."/>
            <person name="Oheigeartaigh S.S."/>
            <person name="Byrne K.P."/>
            <person name="Wolfe K.H."/>
        </authorList>
    </citation>
    <scope>NUCLEOTIDE SEQUENCE [LARGE SCALE GENOMIC DNA]</scope>
    <source>
        <strain evidence="5">ATCC MYA-139 / BCRC 22969 / CBS 8797 / CCRC 22969 / KCTC 17520 / NBRC 10181 / NCYC 3082</strain>
    </source>
</reference>
<keyword evidence="5" id="KW-1185">Reference proteome</keyword>
<dbReference type="Proteomes" id="UP000006310">
    <property type="component" value="Chromosome 4"/>
</dbReference>
<feature type="compositionally biased region" description="Basic and acidic residues" evidence="2">
    <location>
        <begin position="366"/>
        <end position="378"/>
    </location>
</feature>
<dbReference type="eggNOG" id="KOG0118">
    <property type="taxonomic scope" value="Eukaryota"/>
</dbReference>
<dbReference type="PROSITE" id="PS50102">
    <property type="entry name" value="RRM"/>
    <property type="match status" value="1"/>
</dbReference>
<dbReference type="OMA" id="WDSARGS"/>
<proteinExistence type="predicted"/>
<evidence type="ECO:0000256" key="1">
    <source>
        <dbReference type="PROSITE-ProRule" id="PRU00176"/>
    </source>
</evidence>
<dbReference type="HOGENOM" id="CLU_045870_0_0_1"/>
<feature type="compositionally biased region" description="Basic and acidic residues" evidence="2">
    <location>
        <begin position="339"/>
        <end position="350"/>
    </location>
</feature>
<evidence type="ECO:0000256" key="2">
    <source>
        <dbReference type="SAM" id="MobiDB-lite"/>
    </source>
</evidence>
<dbReference type="KEGG" id="kng:KNAG_0D05280"/>
<dbReference type="EMBL" id="HE978317">
    <property type="protein sequence ID" value="CCK70266.1"/>
    <property type="molecule type" value="Genomic_DNA"/>
</dbReference>
<dbReference type="Pfam" id="PF00076">
    <property type="entry name" value="RRM_1"/>
    <property type="match status" value="1"/>
</dbReference>
<feature type="compositionally biased region" description="Acidic residues" evidence="2">
    <location>
        <begin position="429"/>
        <end position="439"/>
    </location>
</feature>
<protein>
    <recommendedName>
        <fullName evidence="3">RRM domain-containing protein</fullName>
    </recommendedName>
</protein>
<organism evidence="4 5">
    <name type="scientific">Huiozyma naganishii (strain ATCC MYA-139 / BCRC 22969 / CBS 8797 / KCTC 17520 / NBRC 10181 / NCYC 3082 / Yp74L-3)</name>
    <name type="common">Yeast</name>
    <name type="synonym">Kazachstania naganishii</name>
    <dbReference type="NCBI Taxonomy" id="1071383"/>
    <lineage>
        <taxon>Eukaryota</taxon>
        <taxon>Fungi</taxon>
        <taxon>Dikarya</taxon>
        <taxon>Ascomycota</taxon>
        <taxon>Saccharomycotina</taxon>
        <taxon>Saccharomycetes</taxon>
        <taxon>Saccharomycetales</taxon>
        <taxon>Saccharomycetaceae</taxon>
        <taxon>Huiozyma</taxon>
    </lineage>
</organism>
<reference evidence="5" key="2">
    <citation type="submission" date="2012-08" db="EMBL/GenBank/DDBJ databases">
        <title>Genome sequence of Kazachstania naganishii.</title>
        <authorList>
            <person name="Gordon J.L."/>
            <person name="Armisen D."/>
            <person name="Proux-Wera E."/>
            <person name="OhEigeartaigh S.S."/>
            <person name="Byrne K.P."/>
            <person name="Wolfe K.H."/>
        </authorList>
    </citation>
    <scope>NUCLEOTIDE SEQUENCE [LARGE SCALE GENOMIC DNA]</scope>
    <source>
        <strain evidence="5">ATCC MYA-139 / BCRC 22969 / CBS 8797 / CCRC 22969 / KCTC 17520 / NBRC 10181 / NCYC 3082</strain>
    </source>
</reference>
<dbReference type="AlphaFoldDB" id="J7S7D7"/>
<evidence type="ECO:0000259" key="3">
    <source>
        <dbReference type="PROSITE" id="PS50102"/>
    </source>
</evidence>